<organism evidence="1 2">
    <name type="scientific">Chryseosolibacter histidini</name>
    <dbReference type="NCBI Taxonomy" id="2782349"/>
    <lineage>
        <taxon>Bacteria</taxon>
        <taxon>Pseudomonadati</taxon>
        <taxon>Bacteroidota</taxon>
        <taxon>Cytophagia</taxon>
        <taxon>Cytophagales</taxon>
        <taxon>Chryseotaleaceae</taxon>
        <taxon>Chryseosolibacter</taxon>
    </lineage>
</organism>
<sequence length="668" mass="77305">MPEKDPVAVVSIRLPLPVLYASRFRLLIAGLLVLCALASMAQQEGNRRGSRVIDDTTKQVYGPNTSRYFYEQDAFENREVLHPIDTSINNFHRWDYVQRYNNLYQDLGLFGTAIQPIYYQAPDVIGVRSGSTVYDVYWDSEAVRYYNTHSPYSNMRVILGGRGRSLTRATFSRNINENWNFGFTYRGLFIDKQVGGSGKNDRITRSNYYDFYTTYQSKDSTYRLFFNFRRGFHRVEEYGGVSLDSLQSLDLANYFETNAQPWLTNAESNDLRIAVHLFHEYKVGKALQLYHTFDRYRQKSNFLDIQTATSADYYDYQEIDNDSTRDVSKFKTVRNEIGIKGNLLKLFYNGYYAIRHYSMSNPNFTADGILNASGNDHLTYDSLKIGSMIGNESYLGGRMSLKLDSIGEVSGWAEVMQEGNYRLQGEIRSRWFEARLTQMQYEPTFFEQAYRGAHDVWNNNFGNTSLTRLNGYLHYNSRVFNISPGLTFTRLRNYVFFKQVSEVDTVQQVLPVQSGGNQVMASPEVRLSVTFLRHITLSGRAIYTHMIENADSAIQVPKLFVNAQLSYSNVFFNGNLDMHAGVDVHWKSPYYAPGYDPAVRQFYTQTSFEVPSFPLVDLFFGARIKRGRVFFKYHNLVYALTKEGYLPTPNYPAQRNAFDFGFDWSFYD</sequence>
<dbReference type="Proteomes" id="UP001319200">
    <property type="component" value="Unassembled WGS sequence"/>
</dbReference>
<comment type="caution">
    <text evidence="1">The sequence shown here is derived from an EMBL/GenBank/DDBJ whole genome shotgun (WGS) entry which is preliminary data.</text>
</comment>
<evidence type="ECO:0008006" key="3">
    <source>
        <dbReference type="Google" id="ProtNLM"/>
    </source>
</evidence>
<evidence type="ECO:0000313" key="2">
    <source>
        <dbReference type="Proteomes" id="UP001319200"/>
    </source>
</evidence>
<dbReference type="RefSeq" id="WP_254163255.1">
    <property type="nucleotide sequence ID" value="NZ_JAHESF010000009.1"/>
</dbReference>
<dbReference type="Pfam" id="PF14121">
    <property type="entry name" value="Porin_10"/>
    <property type="match status" value="1"/>
</dbReference>
<name>A0AAP2DJ95_9BACT</name>
<dbReference type="EMBL" id="JAHESF010000009">
    <property type="protein sequence ID" value="MBT1697383.1"/>
    <property type="molecule type" value="Genomic_DNA"/>
</dbReference>
<protein>
    <recommendedName>
        <fullName evidence="3">Porin</fullName>
    </recommendedName>
</protein>
<evidence type="ECO:0000313" key="1">
    <source>
        <dbReference type="EMBL" id="MBT1697383.1"/>
    </source>
</evidence>
<keyword evidence="2" id="KW-1185">Reference proteome</keyword>
<dbReference type="AlphaFoldDB" id="A0AAP2DJ95"/>
<dbReference type="InterPro" id="IPR025631">
    <property type="entry name" value="Porin_10"/>
</dbReference>
<reference evidence="1 2" key="1">
    <citation type="submission" date="2021-05" db="EMBL/GenBank/DDBJ databases">
        <title>A Polyphasic approach of four new species of the genus Ohtaekwangia: Ohtaekwangia histidinii sp. nov., Ohtaekwangia cretensis sp. nov., Ohtaekwangia indiensis sp. nov., Ohtaekwangia reichenbachii sp. nov. from diverse environment.</title>
        <authorList>
            <person name="Octaviana S."/>
        </authorList>
    </citation>
    <scope>NUCLEOTIDE SEQUENCE [LARGE SCALE GENOMIC DNA]</scope>
    <source>
        <strain evidence="1 2">PWU4</strain>
    </source>
</reference>
<gene>
    <name evidence="1" type="ORF">KK083_10885</name>
</gene>
<proteinExistence type="predicted"/>
<accession>A0AAP2DJ95</accession>